<protein>
    <submittedName>
        <fullName evidence="1">Uncharacterized protein</fullName>
    </submittedName>
</protein>
<evidence type="ECO:0000313" key="2">
    <source>
        <dbReference type="Proteomes" id="UP001527925"/>
    </source>
</evidence>
<name>A0ABR4ND84_9FUNG</name>
<keyword evidence="2" id="KW-1185">Reference proteome</keyword>
<organism evidence="1 2">
    <name type="scientific">Polyrhizophydium stewartii</name>
    <dbReference type="NCBI Taxonomy" id="2732419"/>
    <lineage>
        <taxon>Eukaryota</taxon>
        <taxon>Fungi</taxon>
        <taxon>Fungi incertae sedis</taxon>
        <taxon>Chytridiomycota</taxon>
        <taxon>Chytridiomycota incertae sedis</taxon>
        <taxon>Chytridiomycetes</taxon>
        <taxon>Rhizophydiales</taxon>
        <taxon>Rhizophydiales incertae sedis</taxon>
        <taxon>Polyrhizophydium</taxon>
    </lineage>
</organism>
<sequence>MIIGTYLYRKLLLEVANDGTLNLHWITYQFAFASLGCEAIILSLSLLTVVDLVSGKAKGSGLVLIKRIAHAVQNNVLRRKTRSDEFDKGELDVVPQNSAALSAATRVAPYNTKFIE</sequence>
<dbReference type="Proteomes" id="UP001527925">
    <property type="component" value="Unassembled WGS sequence"/>
</dbReference>
<accession>A0ABR4ND84</accession>
<proteinExistence type="predicted"/>
<dbReference type="EMBL" id="JADGIZ020000011">
    <property type="protein sequence ID" value="KAL2917457.1"/>
    <property type="molecule type" value="Genomic_DNA"/>
</dbReference>
<reference evidence="1 2" key="1">
    <citation type="submission" date="2023-09" db="EMBL/GenBank/DDBJ databases">
        <title>Pangenome analysis of Batrachochytrium dendrobatidis and related Chytrids.</title>
        <authorList>
            <person name="Yacoub M.N."/>
            <person name="Stajich J.E."/>
            <person name="James T.Y."/>
        </authorList>
    </citation>
    <scope>NUCLEOTIDE SEQUENCE [LARGE SCALE GENOMIC DNA]</scope>
    <source>
        <strain evidence="1 2">JEL0888</strain>
    </source>
</reference>
<gene>
    <name evidence="1" type="ORF">HK105_203123</name>
</gene>
<comment type="caution">
    <text evidence="1">The sequence shown here is derived from an EMBL/GenBank/DDBJ whole genome shotgun (WGS) entry which is preliminary data.</text>
</comment>
<evidence type="ECO:0000313" key="1">
    <source>
        <dbReference type="EMBL" id="KAL2917457.1"/>
    </source>
</evidence>